<comment type="caution">
    <text evidence="1">The sequence shown here is derived from an EMBL/GenBank/DDBJ whole genome shotgun (WGS) entry which is preliminary data.</text>
</comment>
<evidence type="ECO:0000313" key="2">
    <source>
        <dbReference type="Proteomes" id="UP000324222"/>
    </source>
</evidence>
<reference evidence="1 2" key="1">
    <citation type="submission" date="2019-05" db="EMBL/GenBank/DDBJ databases">
        <title>Another draft genome of Portunus trituberculatus and its Hox gene families provides insights of decapod evolution.</title>
        <authorList>
            <person name="Jeong J.-H."/>
            <person name="Song I."/>
            <person name="Kim S."/>
            <person name="Choi T."/>
            <person name="Kim D."/>
            <person name="Ryu S."/>
            <person name="Kim W."/>
        </authorList>
    </citation>
    <scope>NUCLEOTIDE SEQUENCE [LARGE SCALE GENOMIC DNA]</scope>
    <source>
        <tissue evidence="1">Muscle</tissue>
    </source>
</reference>
<dbReference type="EMBL" id="VSRR010003202">
    <property type="protein sequence ID" value="MPC35110.1"/>
    <property type="molecule type" value="Genomic_DNA"/>
</dbReference>
<accession>A0A5B7EKN4</accession>
<proteinExistence type="predicted"/>
<gene>
    <name evidence="1" type="ORF">E2C01_028524</name>
</gene>
<dbReference type="Proteomes" id="UP000324222">
    <property type="component" value="Unassembled WGS sequence"/>
</dbReference>
<keyword evidence="2" id="KW-1185">Reference proteome</keyword>
<protein>
    <submittedName>
        <fullName evidence="1">Uncharacterized protein</fullName>
    </submittedName>
</protein>
<name>A0A5B7EKN4_PORTR</name>
<sequence length="75" mass="8205">MTGEGTMGEERIKEVERVEESSGVLRFVLCGDTAPTKFCGHFTLRHVTLQHIATAAMGRVRTYTNTSRGSCSSIV</sequence>
<organism evidence="1 2">
    <name type="scientific">Portunus trituberculatus</name>
    <name type="common">Swimming crab</name>
    <name type="synonym">Neptunus trituberculatus</name>
    <dbReference type="NCBI Taxonomy" id="210409"/>
    <lineage>
        <taxon>Eukaryota</taxon>
        <taxon>Metazoa</taxon>
        <taxon>Ecdysozoa</taxon>
        <taxon>Arthropoda</taxon>
        <taxon>Crustacea</taxon>
        <taxon>Multicrustacea</taxon>
        <taxon>Malacostraca</taxon>
        <taxon>Eumalacostraca</taxon>
        <taxon>Eucarida</taxon>
        <taxon>Decapoda</taxon>
        <taxon>Pleocyemata</taxon>
        <taxon>Brachyura</taxon>
        <taxon>Eubrachyura</taxon>
        <taxon>Portunoidea</taxon>
        <taxon>Portunidae</taxon>
        <taxon>Portuninae</taxon>
        <taxon>Portunus</taxon>
    </lineage>
</organism>
<evidence type="ECO:0000313" key="1">
    <source>
        <dbReference type="EMBL" id="MPC35110.1"/>
    </source>
</evidence>
<dbReference type="AlphaFoldDB" id="A0A5B7EKN4"/>